<evidence type="ECO:0000256" key="7">
    <source>
        <dbReference type="SAM" id="Phobius"/>
    </source>
</evidence>
<keyword evidence="5 7" id="KW-1133">Transmembrane helix</keyword>
<feature type="transmembrane region" description="Helical" evidence="7">
    <location>
        <begin position="172"/>
        <end position="191"/>
    </location>
</feature>
<evidence type="ECO:0000259" key="8">
    <source>
        <dbReference type="Pfam" id="PF01545"/>
    </source>
</evidence>
<evidence type="ECO:0000256" key="3">
    <source>
        <dbReference type="ARBA" id="ARBA00022448"/>
    </source>
</evidence>
<comment type="caution">
    <text evidence="10">The sequence shown here is derived from an EMBL/GenBank/DDBJ whole genome shotgun (WGS) entry which is preliminary data.</text>
</comment>
<feature type="transmembrane region" description="Helical" evidence="7">
    <location>
        <begin position="197"/>
        <end position="214"/>
    </location>
</feature>
<feature type="domain" description="Cation efflux protein cytoplasmic" evidence="9">
    <location>
        <begin position="227"/>
        <end position="304"/>
    </location>
</feature>
<evidence type="ECO:0000313" key="11">
    <source>
        <dbReference type="Proteomes" id="UP000597877"/>
    </source>
</evidence>
<dbReference type="SUPFAM" id="SSF160240">
    <property type="entry name" value="Cation efflux protein cytoplasmic domain-like"/>
    <property type="match status" value="1"/>
</dbReference>
<comment type="subcellular location">
    <subcellularLocation>
        <location evidence="1">Membrane</location>
        <topology evidence="1">Multi-pass membrane protein</topology>
    </subcellularLocation>
</comment>
<evidence type="ECO:0000256" key="4">
    <source>
        <dbReference type="ARBA" id="ARBA00022692"/>
    </source>
</evidence>
<evidence type="ECO:0000256" key="2">
    <source>
        <dbReference type="ARBA" id="ARBA00008114"/>
    </source>
</evidence>
<keyword evidence="6 7" id="KW-0472">Membrane</keyword>
<keyword evidence="11" id="KW-1185">Reference proteome</keyword>
<sequence>MEKDKVMTEGSHSDALDFQKVANKVSFITIIENVLLSLFKLFAGVVAHSSAMISDAIHSASDVFSTIVVIIGIKLASKESDREHPYGHERMECVAAIVLSMVLFITGLAIGVDAAENIIKGNYETMEVPGVLALVAAIVSIATKEIMYWYTRHYAKKLDSSALMADAWHHRSDAFSSIGALIGVGGAILGFPIMDSIASLVIFVFIAKAAYSIFKDAMDKMVDHSCDEKTEKEIYDYVISHDDVLGIDLLQTRIFGNKIYIDLEIEVDASYSLEKAHAVAEDVHKNIEQRFPKVKHIMIHVNPYEGEEGKC</sequence>
<feature type="transmembrane region" description="Helical" evidence="7">
    <location>
        <begin position="56"/>
        <end position="73"/>
    </location>
</feature>
<dbReference type="InterPro" id="IPR027469">
    <property type="entry name" value="Cation_efflux_TMD_sf"/>
</dbReference>
<dbReference type="RefSeq" id="WP_118589694.1">
    <property type="nucleotide sequence ID" value="NZ_JACOOZ010000009.1"/>
</dbReference>
<dbReference type="EMBL" id="JACOOZ010000009">
    <property type="protein sequence ID" value="MBC5668646.1"/>
    <property type="molecule type" value="Genomic_DNA"/>
</dbReference>
<gene>
    <name evidence="10" type="ORF">H8S00_11765</name>
</gene>
<dbReference type="InterPro" id="IPR050291">
    <property type="entry name" value="CDF_Transporter"/>
</dbReference>
<dbReference type="InterPro" id="IPR036837">
    <property type="entry name" value="Cation_efflux_CTD_sf"/>
</dbReference>
<dbReference type="PANTHER" id="PTHR43840:SF15">
    <property type="entry name" value="MITOCHONDRIAL METAL TRANSPORTER 1-RELATED"/>
    <property type="match status" value="1"/>
</dbReference>
<feature type="transmembrane region" description="Helical" evidence="7">
    <location>
        <begin position="21"/>
        <end position="44"/>
    </location>
</feature>
<accession>A0ABR7F4W1</accession>
<dbReference type="Gene3D" id="3.30.70.1350">
    <property type="entry name" value="Cation efflux protein, cytoplasmic domain"/>
    <property type="match status" value="1"/>
</dbReference>
<dbReference type="InterPro" id="IPR002524">
    <property type="entry name" value="Cation_efflux"/>
</dbReference>
<proteinExistence type="inferred from homology"/>
<dbReference type="Pfam" id="PF01545">
    <property type="entry name" value="Cation_efflux"/>
    <property type="match status" value="1"/>
</dbReference>
<name>A0ABR7F4W1_9FIRM</name>
<protein>
    <submittedName>
        <fullName evidence="10">Cation transporter</fullName>
    </submittedName>
</protein>
<comment type="similarity">
    <text evidence="2">Belongs to the cation diffusion facilitator (CDF) transporter (TC 2.A.4) family.</text>
</comment>
<dbReference type="NCBIfam" id="TIGR01297">
    <property type="entry name" value="CDF"/>
    <property type="match status" value="1"/>
</dbReference>
<organism evidence="10 11">
    <name type="scientific">Eubacterium segne</name>
    <dbReference type="NCBI Taxonomy" id="2763045"/>
    <lineage>
        <taxon>Bacteria</taxon>
        <taxon>Bacillati</taxon>
        <taxon>Bacillota</taxon>
        <taxon>Clostridia</taxon>
        <taxon>Eubacteriales</taxon>
        <taxon>Eubacteriaceae</taxon>
        <taxon>Eubacterium</taxon>
    </lineage>
</organism>
<feature type="transmembrane region" description="Helical" evidence="7">
    <location>
        <begin position="131"/>
        <end position="151"/>
    </location>
</feature>
<evidence type="ECO:0000256" key="5">
    <source>
        <dbReference type="ARBA" id="ARBA00022989"/>
    </source>
</evidence>
<dbReference type="Gene3D" id="1.20.1510.10">
    <property type="entry name" value="Cation efflux protein transmembrane domain"/>
    <property type="match status" value="1"/>
</dbReference>
<feature type="domain" description="Cation efflux protein transmembrane" evidence="8">
    <location>
        <begin position="27"/>
        <end position="220"/>
    </location>
</feature>
<dbReference type="InterPro" id="IPR058533">
    <property type="entry name" value="Cation_efflux_TM"/>
</dbReference>
<dbReference type="PANTHER" id="PTHR43840">
    <property type="entry name" value="MITOCHONDRIAL METAL TRANSPORTER 1-RELATED"/>
    <property type="match status" value="1"/>
</dbReference>
<evidence type="ECO:0000256" key="1">
    <source>
        <dbReference type="ARBA" id="ARBA00004141"/>
    </source>
</evidence>
<reference evidence="10 11" key="1">
    <citation type="submission" date="2020-08" db="EMBL/GenBank/DDBJ databases">
        <title>Genome public.</title>
        <authorList>
            <person name="Liu C."/>
            <person name="Sun Q."/>
        </authorList>
    </citation>
    <scope>NUCLEOTIDE SEQUENCE [LARGE SCALE GENOMIC DNA]</scope>
    <source>
        <strain evidence="10 11">BX4</strain>
    </source>
</reference>
<dbReference type="SUPFAM" id="SSF161111">
    <property type="entry name" value="Cation efflux protein transmembrane domain-like"/>
    <property type="match status" value="1"/>
</dbReference>
<evidence type="ECO:0000259" key="9">
    <source>
        <dbReference type="Pfam" id="PF16916"/>
    </source>
</evidence>
<dbReference type="Pfam" id="PF16916">
    <property type="entry name" value="ZT_dimer"/>
    <property type="match status" value="1"/>
</dbReference>
<evidence type="ECO:0000256" key="6">
    <source>
        <dbReference type="ARBA" id="ARBA00023136"/>
    </source>
</evidence>
<dbReference type="InterPro" id="IPR027470">
    <property type="entry name" value="Cation_efflux_CTD"/>
</dbReference>
<keyword evidence="3" id="KW-0813">Transport</keyword>
<evidence type="ECO:0000313" key="10">
    <source>
        <dbReference type="EMBL" id="MBC5668646.1"/>
    </source>
</evidence>
<dbReference type="Proteomes" id="UP000597877">
    <property type="component" value="Unassembled WGS sequence"/>
</dbReference>
<feature type="transmembrane region" description="Helical" evidence="7">
    <location>
        <begin position="93"/>
        <end position="111"/>
    </location>
</feature>
<keyword evidence="4 7" id="KW-0812">Transmembrane</keyword>